<dbReference type="InterPro" id="IPR036865">
    <property type="entry name" value="CRAL-TRIO_dom_sf"/>
</dbReference>
<dbReference type="PANTHER" id="PTHR45657">
    <property type="entry name" value="CRAL-TRIO DOMAIN-CONTAINING PROTEIN YKL091C-RELATED"/>
    <property type="match status" value="1"/>
</dbReference>
<evidence type="ECO:0000256" key="1">
    <source>
        <dbReference type="SAM" id="MobiDB-lite"/>
    </source>
</evidence>
<dbReference type="SMART" id="SM00516">
    <property type="entry name" value="SEC14"/>
    <property type="match status" value="1"/>
</dbReference>
<dbReference type="Gene3D" id="3.40.525.10">
    <property type="entry name" value="CRAL-TRIO lipid binding domain"/>
    <property type="match status" value="1"/>
</dbReference>
<dbReference type="Proteomes" id="UP000481153">
    <property type="component" value="Unassembled WGS sequence"/>
</dbReference>
<evidence type="ECO:0000259" key="2">
    <source>
        <dbReference type="PROSITE" id="PS50191"/>
    </source>
</evidence>
<gene>
    <name evidence="3" type="ORF">Ae201684_018346</name>
</gene>
<dbReference type="PROSITE" id="PS50191">
    <property type="entry name" value="CRAL_TRIO"/>
    <property type="match status" value="1"/>
</dbReference>
<dbReference type="InterPro" id="IPR001251">
    <property type="entry name" value="CRAL-TRIO_dom"/>
</dbReference>
<protein>
    <recommendedName>
        <fullName evidence="2">CRAL-TRIO domain-containing protein</fullName>
    </recommendedName>
</protein>
<proteinExistence type="predicted"/>
<reference evidence="3 4" key="1">
    <citation type="submission" date="2019-07" db="EMBL/GenBank/DDBJ databases">
        <title>Genomics analysis of Aphanomyces spp. identifies a new class of oomycete effector associated with host adaptation.</title>
        <authorList>
            <person name="Gaulin E."/>
        </authorList>
    </citation>
    <scope>NUCLEOTIDE SEQUENCE [LARGE SCALE GENOMIC DNA]</scope>
    <source>
        <strain evidence="3 4">ATCC 201684</strain>
    </source>
</reference>
<feature type="compositionally biased region" description="Low complexity" evidence="1">
    <location>
        <begin position="602"/>
        <end position="611"/>
    </location>
</feature>
<dbReference type="CDD" id="cd00170">
    <property type="entry name" value="SEC14"/>
    <property type="match status" value="1"/>
</dbReference>
<dbReference type="PANTHER" id="PTHR45657:SF1">
    <property type="entry name" value="CRAL-TRIO DOMAIN-CONTAINING PROTEIN YKL091C-RELATED"/>
    <property type="match status" value="1"/>
</dbReference>
<feature type="region of interest" description="Disordered" evidence="1">
    <location>
        <begin position="602"/>
        <end position="621"/>
    </location>
</feature>
<feature type="compositionally biased region" description="Polar residues" evidence="1">
    <location>
        <begin position="138"/>
        <end position="149"/>
    </location>
</feature>
<name>A0A6G0W5Y7_9STRA</name>
<feature type="region of interest" description="Disordered" evidence="1">
    <location>
        <begin position="138"/>
        <end position="159"/>
    </location>
</feature>
<evidence type="ECO:0000313" key="4">
    <source>
        <dbReference type="Proteomes" id="UP000481153"/>
    </source>
</evidence>
<sequence>MCTIVLNQSTTTYIKIKLLDGSPPRSAALPLSQHAILSQSTSTKGRHLRTVALVQLRFPLCSQELVVHLLLDEGLAQVVGVFLVRGRQELGFLPEVRGQVSVRGAQSVERSLDEVTQSTGVTTGRGVAIFDTGHTQQLLGGRGSAQTRTTRGRNETHTDGTALAGDLVAHGVGKTGHLTPVSTADRDQVHLGVDDGTTDGGGNFLGALHTQTDVAGVVTDSDEGLEAGTLTGSRLLLHRHDLHHFILQAVLEEVVNDFGFLDGQRIQEDLFERFDLAVLDQAAELGHRGPAFLFAITATATSTATTTTTVTTTATAAAKTTTFTRRSVSHLVLELFWTIQQVETMAPEPSKAQTADQDDKVTLLEESLPLDAEDQPYYDVVKDMCGGDTPSLLCIRLARAYRSEKLQKRRMAKTVNEAKRILDWRREQKADEILSVTLENTQLFKQCWPSTICGEDSYGHVVSVERAVDIDIAKLQANFTLDEVISHRVQYLERLQVEMQAASTRNGRRIYKHICIFDLSGVGLKHIAPKVINYFQPIFSLGQQYYPESLHRLYLINAPFVFWGAWKVIQTFIDPETRDKIQIFKTTENFLSTAQQHGLPLSSFPSSLGGSYQAEKTKPTA</sequence>
<organism evidence="3 4">
    <name type="scientific">Aphanomyces euteiches</name>
    <dbReference type="NCBI Taxonomy" id="100861"/>
    <lineage>
        <taxon>Eukaryota</taxon>
        <taxon>Sar</taxon>
        <taxon>Stramenopiles</taxon>
        <taxon>Oomycota</taxon>
        <taxon>Saprolegniomycetes</taxon>
        <taxon>Saprolegniales</taxon>
        <taxon>Verrucalvaceae</taxon>
        <taxon>Aphanomyces</taxon>
    </lineage>
</organism>
<comment type="caution">
    <text evidence="3">The sequence shown here is derived from an EMBL/GenBank/DDBJ whole genome shotgun (WGS) entry which is preliminary data.</text>
</comment>
<dbReference type="VEuPathDB" id="FungiDB:AeMF1_016462"/>
<evidence type="ECO:0000313" key="3">
    <source>
        <dbReference type="EMBL" id="KAF0722613.1"/>
    </source>
</evidence>
<dbReference type="SUPFAM" id="SSF52087">
    <property type="entry name" value="CRAL/TRIO domain"/>
    <property type="match status" value="1"/>
</dbReference>
<dbReference type="EMBL" id="VJMJ01000330">
    <property type="protein sequence ID" value="KAF0722613.1"/>
    <property type="molecule type" value="Genomic_DNA"/>
</dbReference>
<keyword evidence="4" id="KW-1185">Reference proteome</keyword>
<dbReference type="Pfam" id="PF00650">
    <property type="entry name" value="CRAL_TRIO"/>
    <property type="match status" value="1"/>
</dbReference>
<dbReference type="AlphaFoldDB" id="A0A6G0W5Y7"/>
<dbReference type="InterPro" id="IPR051026">
    <property type="entry name" value="PI/PC_transfer"/>
</dbReference>
<accession>A0A6G0W5Y7</accession>
<feature type="domain" description="CRAL-TRIO" evidence="2">
    <location>
        <begin position="440"/>
        <end position="616"/>
    </location>
</feature>